<gene>
    <name evidence="1" type="ORF">LAESUDRAFT_734264</name>
</gene>
<dbReference type="InterPro" id="IPR016024">
    <property type="entry name" value="ARM-type_fold"/>
</dbReference>
<protein>
    <recommendedName>
        <fullName evidence="3">ARM repeat-containing protein</fullName>
    </recommendedName>
</protein>
<name>A0A165H8Q1_9APHY</name>
<organism evidence="1 2">
    <name type="scientific">Laetiporus sulphureus 93-53</name>
    <dbReference type="NCBI Taxonomy" id="1314785"/>
    <lineage>
        <taxon>Eukaryota</taxon>
        <taxon>Fungi</taxon>
        <taxon>Dikarya</taxon>
        <taxon>Basidiomycota</taxon>
        <taxon>Agaricomycotina</taxon>
        <taxon>Agaricomycetes</taxon>
        <taxon>Polyporales</taxon>
        <taxon>Laetiporus</taxon>
    </lineage>
</organism>
<dbReference type="OrthoDB" id="26149at2759"/>
<dbReference type="RefSeq" id="XP_040769138.1">
    <property type="nucleotide sequence ID" value="XM_040910496.1"/>
</dbReference>
<dbReference type="SUPFAM" id="SSF48371">
    <property type="entry name" value="ARM repeat"/>
    <property type="match status" value="1"/>
</dbReference>
<accession>A0A165H8Q1</accession>
<dbReference type="STRING" id="1314785.A0A165H8Q1"/>
<dbReference type="GO" id="GO:0005085">
    <property type="term" value="F:guanyl-nucleotide exchange factor activity"/>
    <property type="evidence" value="ECO:0007669"/>
    <property type="project" value="InterPro"/>
</dbReference>
<dbReference type="Gene3D" id="1.25.10.10">
    <property type="entry name" value="Leucine-rich Repeat Variant"/>
    <property type="match status" value="1"/>
</dbReference>
<dbReference type="Proteomes" id="UP000076871">
    <property type="component" value="Unassembled WGS sequence"/>
</dbReference>
<dbReference type="GeneID" id="63827525"/>
<proteinExistence type="predicted"/>
<dbReference type="EMBL" id="KV427607">
    <property type="protein sequence ID" value="KZT11398.1"/>
    <property type="molecule type" value="Genomic_DNA"/>
</dbReference>
<sequence>MNDNSKLALASQLGDLLARLPLNQPDQWLEIQRTTQKLADDLRVKDVQQQTALGKTLLPQTLTSLIKSAIGSDGAGVTDASHKSAMFEILRVGANLCMDHDENRGHLLEAGFPQTVVTLLEGYADRVPSDFAGPMALSMQDLKVVKTSIGFLLNVSIGYEAVKFRLISLEAAMTILKLSMAIYPPGSWLSSHVFLGPDLQTEEDILESWNLRSGLSNWAWRAISELRDDGEENAQSRSLFGPDALPFLARPLQAFVPPYPSAPPLFAASPARRSLVQADYDLLEEVCGVLESLCLDVEDVRLSLARGLTFPAEHGGVPCLATMLTFVDKADYPPYWSSEPSAERAAMEKKFAICKAAIVKAVVETAGEDKNADILWDDSDPAKPGGEFINTMVQWIRAHKDPKETNRDDLIICATLSLGNLARRDAHSTALIQPPISLAPDLATILEPDTDIKVKHGVVGLLKHLAQSAGNRTALGKAQIIQKLASSQVWGEKADIAELVQVSAIGTAKHMCNGDAENALALIAPPSGSPALSGMDQILALVRRSDSIAVKSEGTRVLVNVIKALWSNDVVSKDGKAKRQKAMAVVATPATASALARLIGRSKRYPILINEGVVALSLLSMHINGGTMVLDAILNPLPSEVIRSTLSLSQPASAISSDGSPVADLHSALDMLVVVLKNTDNNFAVEISANVCALLGQLGRKGVVSPDRVDDVARMKLCTKELLETAAANRDGGARMLSAAAKRALEAFA</sequence>
<dbReference type="InterPro" id="IPR011989">
    <property type="entry name" value="ARM-like"/>
</dbReference>
<evidence type="ECO:0000313" key="2">
    <source>
        <dbReference type="Proteomes" id="UP000076871"/>
    </source>
</evidence>
<keyword evidence="2" id="KW-1185">Reference proteome</keyword>
<dbReference type="AlphaFoldDB" id="A0A165H8Q1"/>
<evidence type="ECO:0008006" key="3">
    <source>
        <dbReference type="Google" id="ProtNLM"/>
    </source>
</evidence>
<reference evidence="1 2" key="1">
    <citation type="journal article" date="2016" name="Mol. Biol. Evol.">
        <title>Comparative Genomics of Early-Diverging Mushroom-Forming Fungi Provides Insights into the Origins of Lignocellulose Decay Capabilities.</title>
        <authorList>
            <person name="Nagy L.G."/>
            <person name="Riley R."/>
            <person name="Tritt A."/>
            <person name="Adam C."/>
            <person name="Daum C."/>
            <person name="Floudas D."/>
            <person name="Sun H."/>
            <person name="Yadav J.S."/>
            <person name="Pangilinan J."/>
            <person name="Larsson K.H."/>
            <person name="Matsuura K."/>
            <person name="Barry K."/>
            <person name="Labutti K."/>
            <person name="Kuo R."/>
            <person name="Ohm R.A."/>
            <person name="Bhattacharya S.S."/>
            <person name="Shirouzu T."/>
            <person name="Yoshinaga Y."/>
            <person name="Martin F.M."/>
            <person name="Grigoriev I.V."/>
            <person name="Hibbett D.S."/>
        </authorList>
    </citation>
    <scope>NUCLEOTIDE SEQUENCE [LARGE SCALE GENOMIC DNA]</scope>
    <source>
        <strain evidence="1 2">93-53</strain>
    </source>
</reference>
<dbReference type="InParanoid" id="A0A165H8Q1"/>
<dbReference type="InterPro" id="IPR040144">
    <property type="entry name" value="RAP1GDS1"/>
</dbReference>
<evidence type="ECO:0000313" key="1">
    <source>
        <dbReference type="EMBL" id="KZT11398.1"/>
    </source>
</evidence>
<dbReference type="PANTHER" id="PTHR10957">
    <property type="entry name" value="RAP1 GTPASE-GDP DISSOCIATION STIMULATOR 1"/>
    <property type="match status" value="1"/>
</dbReference>